<name>A0A934V4Q1_9PSEU</name>
<sequence>MTEPPRSTPSSRRVPFLASTAIVLLVVAAAAVIPVWLDDEPAPAPPDLAPVVALAEHDVCADRVVLYVRADAEMTRIAEAVRDDRRTRKVYTETQDEAHERLQRIYAGRPLPLSLSERESLPSSVSVVAAGRVDLREWADDLAAEFPGATVDPMIRAEIVRSLAASSLPSELEPCPTSGERD</sequence>
<dbReference type="AlphaFoldDB" id="A0A934V4Q1"/>
<protein>
    <recommendedName>
        <fullName evidence="4">FtsX extracellular domain-containing protein</fullName>
    </recommendedName>
</protein>
<gene>
    <name evidence="2" type="ORF">JHE00_05730</name>
</gene>
<dbReference type="EMBL" id="JAENJH010000001">
    <property type="protein sequence ID" value="MBK1783823.1"/>
    <property type="molecule type" value="Genomic_DNA"/>
</dbReference>
<evidence type="ECO:0000313" key="3">
    <source>
        <dbReference type="Proteomes" id="UP000635245"/>
    </source>
</evidence>
<keyword evidence="1" id="KW-0812">Transmembrane</keyword>
<evidence type="ECO:0008006" key="4">
    <source>
        <dbReference type="Google" id="ProtNLM"/>
    </source>
</evidence>
<keyword evidence="1" id="KW-0472">Membrane</keyword>
<evidence type="ECO:0000313" key="2">
    <source>
        <dbReference type="EMBL" id="MBK1783823.1"/>
    </source>
</evidence>
<accession>A0A934V4Q1</accession>
<feature type="transmembrane region" description="Helical" evidence="1">
    <location>
        <begin position="16"/>
        <end position="37"/>
    </location>
</feature>
<comment type="caution">
    <text evidence="2">The sequence shown here is derived from an EMBL/GenBank/DDBJ whole genome shotgun (WGS) entry which is preliminary data.</text>
</comment>
<reference evidence="2" key="1">
    <citation type="submission" date="2020-12" db="EMBL/GenBank/DDBJ databases">
        <title>Prauserella sp. ASG 168, a novel actinomycete isolated from cave rock.</title>
        <authorList>
            <person name="Suriyachadkun C."/>
        </authorList>
    </citation>
    <scope>NUCLEOTIDE SEQUENCE</scope>
    <source>
        <strain evidence="2">ASG 168</strain>
    </source>
</reference>
<keyword evidence="1" id="KW-1133">Transmembrane helix</keyword>
<evidence type="ECO:0000256" key="1">
    <source>
        <dbReference type="SAM" id="Phobius"/>
    </source>
</evidence>
<proteinExistence type="predicted"/>
<keyword evidence="3" id="KW-1185">Reference proteome</keyword>
<dbReference type="Proteomes" id="UP000635245">
    <property type="component" value="Unassembled WGS sequence"/>
</dbReference>
<organism evidence="2 3">
    <name type="scientific">Prauserella cavernicola</name>
    <dbReference type="NCBI Taxonomy" id="2800127"/>
    <lineage>
        <taxon>Bacteria</taxon>
        <taxon>Bacillati</taxon>
        <taxon>Actinomycetota</taxon>
        <taxon>Actinomycetes</taxon>
        <taxon>Pseudonocardiales</taxon>
        <taxon>Pseudonocardiaceae</taxon>
        <taxon>Prauserella</taxon>
    </lineage>
</organism>
<dbReference type="RefSeq" id="WP_200315416.1">
    <property type="nucleotide sequence ID" value="NZ_JAENJH010000001.1"/>
</dbReference>